<gene>
    <name evidence="2" type="ORF">NEF87_001832</name>
</gene>
<dbReference type="InterPro" id="IPR007159">
    <property type="entry name" value="SpoVT-AbrB_dom"/>
</dbReference>
<dbReference type="NCBIfam" id="TIGR01439">
    <property type="entry name" value="lp_hng_hel_AbrB"/>
    <property type="match status" value="1"/>
</dbReference>
<protein>
    <recommendedName>
        <fullName evidence="1">MraZ domain-containing protein</fullName>
    </recommendedName>
</protein>
<dbReference type="EMBL" id="CP104013">
    <property type="protein sequence ID" value="UYP45547.1"/>
    <property type="molecule type" value="Genomic_DNA"/>
</dbReference>
<dbReference type="SUPFAM" id="SSF89447">
    <property type="entry name" value="AbrB/MazE/MraZ-like"/>
    <property type="match status" value="1"/>
</dbReference>
<dbReference type="Pfam" id="PF02381">
    <property type="entry name" value="MraZ"/>
    <property type="match status" value="1"/>
</dbReference>
<dbReference type="InterPro" id="IPR037914">
    <property type="entry name" value="SpoVT-AbrB_sf"/>
</dbReference>
<proteinExistence type="predicted"/>
<dbReference type="InterPro" id="IPR020603">
    <property type="entry name" value="MraZ_dom"/>
</dbReference>
<reference evidence="2" key="1">
    <citation type="submission" date="2022-09" db="EMBL/GenBank/DDBJ databases">
        <title>Actin cytoskeleton and complex cell architecture in an #Asgard archaeon.</title>
        <authorList>
            <person name="Ponce Toledo R.I."/>
            <person name="Schleper C."/>
            <person name="Rodrigues Oliveira T."/>
            <person name="Wollweber F."/>
            <person name="Xu J."/>
            <person name="Rittmann S."/>
            <person name="Klingl A."/>
            <person name="Pilhofer M."/>
        </authorList>
    </citation>
    <scope>NUCLEOTIDE SEQUENCE</scope>
    <source>
        <strain evidence="2">B-35</strain>
    </source>
</reference>
<accession>A0ABY6HT40</accession>
<keyword evidence="3" id="KW-1185">Reference proteome</keyword>
<dbReference type="Proteomes" id="UP001208689">
    <property type="component" value="Chromosome"/>
</dbReference>
<dbReference type="Gene3D" id="2.10.260.10">
    <property type="match status" value="1"/>
</dbReference>
<organism evidence="2 3">
    <name type="scientific">Candidatus Lokiarchaeum ossiferum</name>
    <dbReference type="NCBI Taxonomy" id="2951803"/>
    <lineage>
        <taxon>Archaea</taxon>
        <taxon>Promethearchaeati</taxon>
        <taxon>Promethearchaeota</taxon>
        <taxon>Promethearchaeia</taxon>
        <taxon>Promethearchaeales</taxon>
        <taxon>Promethearchaeaceae</taxon>
        <taxon>Candidatus Lokiarchaeum</taxon>
    </lineage>
</organism>
<sequence length="65" mass="7904">MKIIDILRNSIKTTIDERGRIYIPKMVREQYNLVSNDELFILLHKDCFYIYSSQNLEKLFKNIKH</sequence>
<feature type="domain" description="MraZ" evidence="1">
    <location>
        <begin position="8"/>
        <end position="63"/>
    </location>
</feature>
<evidence type="ECO:0000313" key="3">
    <source>
        <dbReference type="Proteomes" id="UP001208689"/>
    </source>
</evidence>
<name>A0ABY6HT40_9ARCH</name>
<evidence type="ECO:0000313" key="2">
    <source>
        <dbReference type="EMBL" id="UYP45547.1"/>
    </source>
</evidence>
<evidence type="ECO:0000259" key="1">
    <source>
        <dbReference type="Pfam" id="PF02381"/>
    </source>
</evidence>